<dbReference type="EMBL" id="JAVDQG010000008">
    <property type="protein sequence ID" value="MDR6227295.1"/>
    <property type="molecule type" value="Genomic_DNA"/>
</dbReference>
<evidence type="ECO:0000256" key="9">
    <source>
        <dbReference type="ARBA" id="ARBA00022722"/>
    </source>
</evidence>
<dbReference type="InterPro" id="IPR001352">
    <property type="entry name" value="RNase_HII/HIII"/>
</dbReference>
<evidence type="ECO:0000256" key="2">
    <source>
        <dbReference type="ARBA" id="ARBA00001946"/>
    </source>
</evidence>
<keyword evidence="9 14" id="KW-0540">Nuclease</keyword>
<dbReference type="Pfam" id="PF01351">
    <property type="entry name" value="RNase_HII"/>
    <property type="match status" value="1"/>
</dbReference>
<dbReference type="SUPFAM" id="SSF53098">
    <property type="entry name" value="Ribonuclease H-like"/>
    <property type="match status" value="1"/>
</dbReference>
<comment type="cofactor">
    <cofactor evidence="14 15">
        <name>Mn(2+)</name>
        <dbReference type="ChEBI" id="CHEBI:29035"/>
    </cofactor>
    <cofactor evidence="14 15">
        <name>Mg(2+)</name>
        <dbReference type="ChEBI" id="CHEBI:18420"/>
    </cofactor>
    <text evidence="14 15">Manganese or magnesium. Binds 1 divalent metal ion per monomer in the absence of substrate. May bind a second metal ion after substrate binding.</text>
</comment>
<proteinExistence type="inferred from homology"/>
<dbReference type="Proteomes" id="UP001185012">
    <property type="component" value="Unassembled WGS sequence"/>
</dbReference>
<dbReference type="PANTHER" id="PTHR10954">
    <property type="entry name" value="RIBONUCLEASE H2 SUBUNIT A"/>
    <property type="match status" value="1"/>
</dbReference>
<dbReference type="InterPro" id="IPR024567">
    <property type="entry name" value="RNase_HII/HIII_dom"/>
</dbReference>
<dbReference type="InterPro" id="IPR012337">
    <property type="entry name" value="RNaseH-like_sf"/>
</dbReference>
<feature type="binding site" evidence="14 15">
    <location>
        <position position="78"/>
    </location>
    <ligand>
        <name>a divalent metal cation</name>
        <dbReference type="ChEBI" id="CHEBI:60240"/>
    </ligand>
</feature>
<evidence type="ECO:0000256" key="3">
    <source>
        <dbReference type="ARBA" id="ARBA00004065"/>
    </source>
</evidence>
<dbReference type="InterPro" id="IPR036397">
    <property type="entry name" value="RNaseH_sf"/>
</dbReference>
<feature type="binding site" evidence="14 15">
    <location>
        <position position="170"/>
    </location>
    <ligand>
        <name>a divalent metal cation</name>
        <dbReference type="ChEBI" id="CHEBI:60240"/>
    </ligand>
</feature>
<comment type="caution">
    <text evidence="18">The sequence shown here is derived from an EMBL/GenBank/DDBJ whole genome shotgun (WGS) entry which is preliminary data.</text>
</comment>
<protein>
    <recommendedName>
        <fullName evidence="7 14">Ribonuclease HII</fullName>
        <shortName evidence="14">RNase HII</shortName>
        <ecNumber evidence="6 14">3.1.26.4</ecNumber>
    </recommendedName>
</protein>
<gene>
    <name evidence="14" type="primary">rnhB</name>
    <name evidence="18" type="ORF">JOE21_003310</name>
</gene>
<keyword evidence="11 14" id="KW-0255">Endonuclease</keyword>
<sequence>MKVKGTVREIAERLERGELPDGGLDILKQDPRAGVRRLVQVYQRREERQREEERRIRQMWQFERTYRGRGCRFIAGLDEAGRGPLAGPVVAAAVILPEDFDATGLNDSKKLTVEERLTLRRRIQEKALSVAVGMVDHHYIDKHNILQATYEAMRRALAGLDPVPDQLLTDAVRIPGVSIPQEPIVKGDALSHSIAAASIVAKTERDAWMLREGARYPEYGFERHMGYGTPDHLTALDRWGPCPIHRRSFAPVGERIGVKPEGGR</sequence>
<feature type="domain" description="RNase H type-2" evidence="17">
    <location>
        <begin position="72"/>
        <end position="261"/>
    </location>
</feature>
<dbReference type="NCBIfam" id="NF000595">
    <property type="entry name" value="PRK00015.1-3"/>
    <property type="match status" value="1"/>
</dbReference>
<comment type="subcellular location">
    <subcellularLocation>
        <location evidence="4 14">Cytoplasm</location>
    </subcellularLocation>
</comment>
<evidence type="ECO:0000313" key="19">
    <source>
        <dbReference type="Proteomes" id="UP001185012"/>
    </source>
</evidence>
<evidence type="ECO:0000256" key="11">
    <source>
        <dbReference type="ARBA" id="ARBA00022759"/>
    </source>
</evidence>
<dbReference type="Gene3D" id="3.30.420.10">
    <property type="entry name" value="Ribonuclease H-like superfamily/Ribonuclease H"/>
    <property type="match status" value="1"/>
</dbReference>
<evidence type="ECO:0000256" key="15">
    <source>
        <dbReference type="PROSITE-ProRule" id="PRU01319"/>
    </source>
</evidence>
<keyword evidence="8 14" id="KW-0963">Cytoplasm</keyword>
<dbReference type="InterPro" id="IPR022898">
    <property type="entry name" value="RNase_HII"/>
</dbReference>
<evidence type="ECO:0000256" key="12">
    <source>
        <dbReference type="ARBA" id="ARBA00022801"/>
    </source>
</evidence>
<keyword evidence="10 14" id="KW-0479">Metal-binding</keyword>
<evidence type="ECO:0000256" key="1">
    <source>
        <dbReference type="ARBA" id="ARBA00000077"/>
    </source>
</evidence>
<keyword evidence="13 14" id="KW-0464">Manganese</keyword>
<evidence type="ECO:0000313" key="18">
    <source>
        <dbReference type="EMBL" id="MDR6227295.1"/>
    </source>
</evidence>
<dbReference type="GO" id="GO:0004523">
    <property type="term" value="F:RNA-DNA hybrid ribonuclease activity"/>
    <property type="evidence" value="ECO:0007669"/>
    <property type="project" value="UniProtKB-EC"/>
</dbReference>
<accession>A0ABU1IRB5</accession>
<evidence type="ECO:0000256" key="10">
    <source>
        <dbReference type="ARBA" id="ARBA00022723"/>
    </source>
</evidence>
<evidence type="ECO:0000256" key="6">
    <source>
        <dbReference type="ARBA" id="ARBA00012180"/>
    </source>
</evidence>
<dbReference type="EC" id="3.1.26.4" evidence="6 14"/>
<name>A0ABU1IRB5_9BACL</name>
<evidence type="ECO:0000256" key="16">
    <source>
        <dbReference type="RuleBase" id="RU003515"/>
    </source>
</evidence>
<evidence type="ECO:0000256" key="14">
    <source>
        <dbReference type="HAMAP-Rule" id="MF_00052"/>
    </source>
</evidence>
<evidence type="ECO:0000256" key="13">
    <source>
        <dbReference type="ARBA" id="ARBA00023211"/>
    </source>
</evidence>
<evidence type="ECO:0000256" key="7">
    <source>
        <dbReference type="ARBA" id="ARBA00019179"/>
    </source>
</evidence>
<dbReference type="PANTHER" id="PTHR10954:SF18">
    <property type="entry name" value="RIBONUCLEASE HII"/>
    <property type="match status" value="1"/>
</dbReference>
<evidence type="ECO:0000256" key="5">
    <source>
        <dbReference type="ARBA" id="ARBA00007383"/>
    </source>
</evidence>
<dbReference type="HAMAP" id="MF_00052_B">
    <property type="entry name" value="RNase_HII_B"/>
    <property type="match status" value="1"/>
</dbReference>
<keyword evidence="19" id="KW-1185">Reference proteome</keyword>
<evidence type="ECO:0000256" key="8">
    <source>
        <dbReference type="ARBA" id="ARBA00022490"/>
    </source>
</evidence>
<comment type="function">
    <text evidence="3 14 16">Endonuclease that specifically degrades the RNA of RNA-DNA hybrids.</text>
</comment>
<comment type="catalytic activity">
    <reaction evidence="1 14 15 16">
        <text>Endonucleolytic cleavage to 5'-phosphomonoester.</text>
        <dbReference type="EC" id="3.1.26.4"/>
    </reaction>
</comment>
<feature type="binding site" evidence="14 15">
    <location>
        <position position="79"/>
    </location>
    <ligand>
        <name>a divalent metal cation</name>
        <dbReference type="ChEBI" id="CHEBI:60240"/>
    </ligand>
</feature>
<dbReference type="CDD" id="cd07182">
    <property type="entry name" value="RNase_HII_bacteria_HII_like"/>
    <property type="match status" value="1"/>
</dbReference>
<evidence type="ECO:0000256" key="4">
    <source>
        <dbReference type="ARBA" id="ARBA00004496"/>
    </source>
</evidence>
<comment type="cofactor">
    <cofactor evidence="2">
        <name>Mg(2+)</name>
        <dbReference type="ChEBI" id="CHEBI:18420"/>
    </cofactor>
</comment>
<comment type="similarity">
    <text evidence="5 14 16">Belongs to the RNase HII family.</text>
</comment>
<reference evidence="18 19" key="1">
    <citation type="submission" date="2023-07" db="EMBL/GenBank/DDBJ databases">
        <title>Genomic Encyclopedia of Type Strains, Phase IV (KMG-IV): sequencing the most valuable type-strain genomes for metagenomic binning, comparative biology and taxonomic classification.</title>
        <authorList>
            <person name="Goeker M."/>
        </authorList>
    </citation>
    <scope>NUCLEOTIDE SEQUENCE [LARGE SCALE GENOMIC DNA]</scope>
    <source>
        <strain evidence="18 19">DSM 45903</strain>
    </source>
</reference>
<keyword evidence="12 14" id="KW-0378">Hydrolase</keyword>
<dbReference type="NCBIfam" id="NF000594">
    <property type="entry name" value="PRK00015.1-1"/>
    <property type="match status" value="1"/>
</dbReference>
<organism evidence="18 19">
    <name type="scientific">Desmospora profundinema</name>
    <dbReference type="NCBI Taxonomy" id="1571184"/>
    <lineage>
        <taxon>Bacteria</taxon>
        <taxon>Bacillati</taxon>
        <taxon>Bacillota</taxon>
        <taxon>Bacilli</taxon>
        <taxon>Bacillales</taxon>
        <taxon>Thermoactinomycetaceae</taxon>
        <taxon>Desmospora</taxon>
    </lineage>
</organism>
<dbReference type="PROSITE" id="PS51975">
    <property type="entry name" value="RNASE_H_2"/>
    <property type="match status" value="1"/>
</dbReference>
<evidence type="ECO:0000259" key="17">
    <source>
        <dbReference type="PROSITE" id="PS51975"/>
    </source>
</evidence>